<dbReference type="OrthoDB" id="342233at2759"/>
<proteinExistence type="predicted"/>
<gene>
    <name evidence="1" type="ORF">TGP89_212275</name>
</gene>
<accession>A0A086JGE5</accession>
<comment type="caution">
    <text evidence="1">The sequence shown here is derived from an EMBL/GenBank/DDBJ whole genome shotgun (WGS) entry which is preliminary data.</text>
</comment>
<organism evidence="1 2">
    <name type="scientific">Toxoplasma gondii p89</name>
    <dbReference type="NCBI Taxonomy" id="943119"/>
    <lineage>
        <taxon>Eukaryota</taxon>
        <taxon>Sar</taxon>
        <taxon>Alveolata</taxon>
        <taxon>Apicomplexa</taxon>
        <taxon>Conoidasida</taxon>
        <taxon>Coccidia</taxon>
        <taxon>Eucoccidiorida</taxon>
        <taxon>Eimeriorina</taxon>
        <taxon>Sarcocystidae</taxon>
        <taxon>Toxoplasma</taxon>
    </lineage>
</organism>
<dbReference type="EMBL" id="AEYI02001980">
    <property type="protein sequence ID" value="KFG31213.1"/>
    <property type="molecule type" value="Genomic_DNA"/>
</dbReference>
<dbReference type="Proteomes" id="UP000028828">
    <property type="component" value="Unassembled WGS sequence"/>
</dbReference>
<protein>
    <submittedName>
        <fullName evidence="1">Uncharacterized protein</fullName>
    </submittedName>
</protein>
<reference evidence="1 2" key="1">
    <citation type="submission" date="2014-03" db="EMBL/GenBank/DDBJ databases">
        <authorList>
            <person name="Sibley D."/>
            <person name="Venepally P."/>
            <person name="Karamycheva S."/>
            <person name="Hadjithomas M."/>
            <person name="Khan A."/>
            <person name="Brunk B."/>
            <person name="Roos D."/>
            <person name="Caler E."/>
            <person name="Lorenzi H."/>
        </authorList>
    </citation>
    <scope>NUCLEOTIDE SEQUENCE [LARGE SCALE GENOMIC DNA]</scope>
    <source>
        <strain evidence="2">p89</strain>
    </source>
</reference>
<dbReference type="VEuPathDB" id="ToxoDB:TGP89_212275"/>
<name>A0A086JGE5_TOXGO</name>
<dbReference type="AlphaFoldDB" id="A0A086JGE5"/>
<evidence type="ECO:0000313" key="2">
    <source>
        <dbReference type="Proteomes" id="UP000028828"/>
    </source>
</evidence>
<sequence length="243" mass="26745">MKLTHFREAFDLAALVFTMRKDAARRCAAGEENDCQSMQNLEMLGLAEPNPMPQIGSFHLSSSCFEVGDGEGDRLGIRGRYKRISRPYGSPLTRVTPTKQGDLASMHRLPVFTETGMHNKAFAAAGAKARIFDLIKNLFGSGSDITDADNFEGGNQGSYFDFMYPLSTDYPWACVCDEGQYVQWEANEIQAVPCRNQVDMSAQGITAACNPSLHKMNHAAMTTKGWQSAVCSVISISVGFWFV</sequence>
<evidence type="ECO:0000313" key="1">
    <source>
        <dbReference type="EMBL" id="KFG31213.1"/>
    </source>
</evidence>